<evidence type="ECO:0000313" key="2">
    <source>
        <dbReference type="EMBL" id="CCO14337.1"/>
    </source>
</evidence>
<name>K8E9E7_9CHLO</name>
<dbReference type="Pfam" id="PF11267">
    <property type="entry name" value="DUF3067"/>
    <property type="match status" value="1"/>
</dbReference>
<dbReference type="AlphaFoldDB" id="K8E9E7"/>
<reference evidence="2 3" key="1">
    <citation type="submission" date="2011-10" db="EMBL/GenBank/DDBJ databases">
        <authorList>
            <person name="Genoscope - CEA"/>
        </authorList>
    </citation>
    <scope>NUCLEOTIDE SEQUENCE [LARGE SCALE GENOMIC DNA]</scope>
    <source>
        <strain evidence="2 3">RCC 1105</strain>
    </source>
</reference>
<dbReference type="GeneID" id="19018237"/>
<dbReference type="eggNOG" id="ENOG502S9WY">
    <property type="taxonomic scope" value="Eukaryota"/>
</dbReference>
<dbReference type="STRING" id="41875.K8E9E7"/>
<proteinExistence type="predicted"/>
<dbReference type="RefSeq" id="XP_007515458.1">
    <property type="nucleotide sequence ID" value="XM_007515396.1"/>
</dbReference>
<dbReference type="Gene3D" id="3.30.428.40">
    <property type="entry name" value="Protein of unknown function DUF3067"/>
    <property type="match status" value="1"/>
</dbReference>
<sequence>MMKMMTTTRGRRGKGMLKSSSSEESSKVAIEDDDDDDDDDFLQFLEDSMEVAAGEKRDDDWIGEPGSAMRGEELRKLVLKRYGKLYDTRICQRRDSMNKLQLFLQIMWKFVGQKSFPMTEAEYIEQTDAVAEILTMKNRQDLVRANLPIWPKWPKMDTTGANAVMIPLDIDEEDLTIDGE</sequence>
<accession>K8E9E7</accession>
<dbReference type="EMBL" id="FO082278">
    <property type="protein sequence ID" value="CCO14337.1"/>
    <property type="molecule type" value="Genomic_DNA"/>
</dbReference>
<dbReference type="PANTHER" id="PTHR35126">
    <property type="entry name" value="SLR0598 PROTEIN"/>
    <property type="match status" value="1"/>
</dbReference>
<gene>
    <name evidence="2" type="ORF">Bathy01g05020</name>
</gene>
<feature type="region of interest" description="Disordered" evidence="1">
    <location>
        <begin position="1"/>
        <end position="38"/>
    </location>
</feature>
<keyword evidence="3" id="KW-1185">Reference proteome</keyword>
<organism evidence="2 3">
    <name type="scientific">Bathycoccus prasinos</name>
    <dbReference type="NCBI Taxonomy" id="41875"/>
    <lineage>
        <taxon>Eukaryota</taxon>
        <taxon>Viridiplantae</taxon>
        <taxon>Chlorophyta</taxon>
        <taxon>Mamiellophyceae</taxon>
        <taxon>Mamiellales</taxon>
        <taxon>Bathycoccaceae</taxon>
        <taxon>Bathycoccus</taxon>
    </lineage>
</organism>
<protein>
    <submittedName>
        <fullName evidence="2">Uncharacterized protein</fullName>
    </submittedName>
</protein>
<dbReference type="InterPro" id="IPR021420">
    <property type="entry name" value="DUF3067"/>
</dbReference>
<dbReference type="OrthoDB" id="5234at2759"/>
<evidence type="ECO:0000256" key="1">
    <source>
        <dbReference type="SAM" id="MobiDB-lite"/>
    </source>
</evidence>
<dbReference type="PANTHER" id="PTHR35126:SF1">
    <property type="entry name" value="DUF3067 DOMAIN-CONTAINING PROTEIN"/>
    <property type="match status" value="1"/>
</dbReference>
<evidence type="ECO:0000313" key="3">
    <source>
        <dbReference type="Proteomes" id="UP000198341"/>
    </source>
</evidence>
<dbReference type="KEGG" id="bpg:Bathy01g05020"/>
<dbReference type="Proteomes" id="UP000198341">
    <property type="component" value="Chromosome 1"/>
</dbReference>